<proteinExistence type="predicted"/>
<gene>
    <name evidence="1" type="ORF">DPEC_G00360020</name>
</gene>
<protein>
    <submittedName>
        <fullName evidence="1">Uncharacterized protein</fullName>
    </submittedName>
</protein>
<evidence type="ECO:0000313" key="2">
    <source>
        <dbReference type="Proteomes" id="UP001157502"/>
    </source>
</evidence>
<dbReference type="EMBL" id="CM055764">
    <property type="protein sequence ID" value="KAJ7984946.1"/>
    <property type="molecule type" value="Genomic_DNA"/>
</dbReference>
<evidence type="ECO:0000313" key="1">
    <source>
        <dbReference type="EMBL" id="KAJ7984946.1"/>
    </source>
</evidence>
<reference evidence="1" key="1">
    <citation type="submission" date="2021-05" db="EMBL/GenBank/DDBJ databases">
        <authorList>
            <person name="Pan Q."/>
            <person name="Jouanno E."/>
            <person name="Zahm M."/>
            <person name="Klopp C."/>
            <person name="Cabau C."/>
            <person name="Louis A."/>
            <person name="Berthelot C."/>
            <person name="Parey E."/>
            <person name="Roest Crollius H."/>
            <person name="Montfort J."/>
            <person name="Robinson-Rechavi M."/>
            <person name="Bouchez O."/>
            <person name="Lampietro C."/>
            <person name="Lopez Roques C."/>
            <person name="Donnadieu C."/>
            <person name="Postlethwait J."/>
            <person name="Bobe J."/>
            <person name="Dillon D."/>
            <person name="Chandos A."/>
            <person name="von Hippel F."/>
            <person name="Guiguen Y."/>
        </authorList>
    </citation>
    <scope>NUCLEOTIDE SEQUENCE</scope>
    <source>
        <strain evidence="1">YG-Jan2019</strain>
    </source>
</reference>
<dbReference type="Proteomes" id="UP001157502">
    <property type="component" value="Chromosome 37"/>
</dbReference>
<name>A0ACC2F0S9_DALPE</name>
<organism evidence="1 2">
    <name type="scientific">Dallia pectoralis</name>
    <name type="common">Alaska blackfish</name>
    <dbReference type="NCBI Taxonomy" id="75939"/>
    <lineage>
        <taxon>Eukaryota</taxon>
        <taxon>Metazoa</taxon>
        <taxon>Chordata</taxon>
        <taxon>Craniata</taxon>
        <taxon>Vertebrata</taxon>
        <taxon>Euteleostomi</taxon>
        <taxon>Actinopterygii</taxon>
        <taxon>Neopterygii</taxon>
        <taxon>Teleostei</taxon>
        <taxon>Protacanthopterygii</taxon>
        <taxon>Esociformes</taxon>
        <taxon>Umbridae</taxon>
        <taxon>Dallia</taxon>
    </lineage>
</organism>
<sequence length="73" mass="8461">MCAVWHCTFFFLKRPLPSRNIIAVNGCNWPATMFTCLAHRPNAWTLHSASLCRHFPSLRRRHLCVRHETAGIT</sequence>
<keyword evidence="2" id="KW-1185">Reference proteome</keyword>
<comment type="caution">
    <text evidence="1">The sequence shown here is derived from an EMBL/GenBank/DDBJ whole genome shotgun (WGS) entry which is preliminary data.</text>
</comment>
<accession>A0ACC2F0S9</accession>